<dbReference type="InterPro" id="IPR008920">
    <property type="entry name" value="TF_FadR/GntR_C"/>
</dbReference>
<dbReference type="OrthoDB" id="9781630at2"/>
<dbReference type="GO" id="GO:0003677">
    <property type="term" value="F:DNA binding"/>
    <property type="evidence" value="ECO:0007669"/>
    <property type="project" value="UniProtKB-KW"/>
</dbReference>
<dbReference type="InterPro" id="IPR000524">
    <property type="entry name" value="Tscrpt_reg_HTH_GntR"/>
</dbReference>
<evidence type="ECO:0000313" key="6">
    <source>
        <dbReference type="EMBL" id="PLR96998.1"/>
    </source>
</evidence>
<evidence type="ECO:0000256" key="1">
    <source>
        <dbReference type="ARBA" id="ARBA00023015"/>
    </source>
</evidence>
<dbReference type="GO" id="GO:0003700">
    <property type="term" value="F:DNA-binding transcription factor activity"/>
    <property type="evidence" value="ECO:0007669"/>
    <property type="project" value="InterPro"/>
</dbReference>
<dbReference type="PANTHER" id="PTHR43537:SF24">
    <property type="entry name" value="GLUCONATE OPERON TRANSCRIPTIONAL REPRESSOR"/>
    <property type="match status" value="1"/>
</dbReference>
<gene>
    <name evidence="5" type="ORF">CU635_11025</name>
    <name evidence="6" type="ORF">CVD25_10175</name>
</gene>
<sequence length="217" mass="24831">MEWLETTHEPSIKRTILRDEVKEYILKAILSGALKPEDRIVETQVARHLGVSQAPVREALRELEQIGVLLSKPYRGTFVKKLSIEELKERYIVRASLEETAARLAVPKLSEDIIQKLEQLIENMIMTAEAGDLRQMISLDVEFHRTFIRASGNEFLLSVWENINPGSWTMVTTHYAKRDLVELAKRHHDVLNALISGDPMHASYVIRAHIEELAPNC</sequence>
<dbReference type="SMART" id="SM00895">
    <property type="entry name" value="FCD"/>
    <property type="match status" value="1"/>
</dbReference>
<name>A0A2N5GMB6_9BACI</name>
<organism evidence="5 7">
    <name type="scientific">Bacillus canaveralius</name>
    <dbReference type="NCBI Taxonomy" id="1403243"/>
    <lineage>
        <taxon>Bacteria</taxon>
        <taxon>Bacillati</taxon>
        <taxon>Bacillota</taxon>
        <taxon>Bacilli</taxon>
        <taxon>Bacillales</taxon>
        <taxon>Bacillaceae</taxon>
        <taxon>Bacillus</taxon>
    </lineage>
</organism>
<accession>A0A2N5GMB6</accession>
<keyword evidence="3" id="KW-0804">Transcription</keyword>
<dbReference type="InterPro" id="IPR036388">
    <property type="entry name" value="WH-like_DNA-bd_sf"/>
</dbReference>
<dbReference type="CDD" id="cd07377">
    <property type="entry name" value="WHTH_GntR"/>
    <property type="match status" value="1"/>
</dbReference>
<dbReference type="InterPro" id="IPR036390">
    <property type="entry name" value="WH_DNA-bd_sf"/>
</dbReference>
<reference evidence="6 8" key="2">
    <citation type="submission" date="2017-12" db="EMBL/GenBank/DDBJ databases">
        <title>Comparative Functional Genomics of Dry Heat Resistant strains isolated from the Viking Spacecraft.</title>
        <authorList>
            <person name="Seuylemezian A."/>
            <person name="Cooper K."/>
            <person name="Vaishampayan P."/>
        </authorList>
    </citation>
    <scope>NUCLEOTIDE SEQUENCE [LARGE SCALE GENOMIC DNA]</scope>
    <source>
        <strain evidence="6 8">ATCC 29669</strain>
    </source>
</reference>
<dbReference type="InterPro" id="IPR011711">
    <property type="entry name" value="GntR_C"/>
</dbReference>
<dbReference type="PANTHER" id="PTHR43537">
    <property type="entry name" value="TRANSCRIPTIONAL REGULATOR, GNTR FAMILY"/>
    <property type="match status" value="1"/>
</dbReference>
<dbReference type="Gene3D" id="1.20.120.530">
    <property type="entry name" value="GntR ligand-binding domain-like"/>
    <property type="match status" value="1"/>
</dbReference>
<dbReference type="Proteomes" id="UP000235114">
    <property type="component" value="Unassembled WGS sequence"/>
</dbReference>
<dbReference type="EMBL" id="PGVA01000024">
    <property type="protein sequence ID" value="PLR82998.1"/>
    <property type="molecule type" value="Genomic_DNA"/>
</dbReference>
<evidence type="ECO:0000313" key="8">
    <source>
        <dbReference type="Proteomes" id="UP000235114"/>
    </source>
</evidence>
<evidence type="ECO:0000313" key="7">
    <source>
        <dbReference type="Proteomes" id="UP000234951"/>
    </source>
</evidence>
<protein>
    <submittedName>
        <fullName evidence="5">GntR family transcriptional regulator</fullName>
    </submittedName>
</protein>
<dbReference type="PROSITE" id="PS50949">
    <property type="entry name" value="HTH_GNTR"/>
    <property type="match status" value="1"/>
</dbReference>
<dbReference type="SUPFAM" id="SSF48008">
    <property type="entry name" value="GntR ligand-binding domain-like"/>
    <property type="match status" value="1"/>
</dbReference>
<dbReference type="Pfam" id="PF00392">
    <property type="entry name" value="GntR"/>
    <property type="match status" value="1"/>
</dbReference>
<dbReference type="Gene3D" id="1.10.10.10">
    <property type="entry name" value="Winged helix-like DNA-binding domain superfamily/Winged helix DNA-binding domain"/>
    <property type="match status" value="1"/>
</dbReference>
<keyword evidence="8" id="KW-1185">Reference proteome</keyword>
<dbReference type="AlphaFoldDB" id="A0A2N5GMB6"/>
<evidence type="ECO:0000259" key="4">
    <source>
        <dbReference type="PROSITE" id="PS50949"/>
    </source>
</evidence>
<evidence type="ECO:0000256" key="2">
    <source>
        <dbReference type="ARBA" id="ARBA00023125"/>
    </source>
</evidence>
<reference evidence="5 7" key="1">
    <citation type="submission" date="2017-11" db="EMBL/GenBank/DDBJ databases">
        <title>Comparitive Functional Genomics of Dry Heat Resistant strains isolated from the Viking Spacecraft.</title>
        <authorList>
            <person name="Seuylemezian A."/>
            <person name="Cooper K."/>
            <person name="Vaishampayan P."/>
        </authorList>
    </citation>
    <scope>NUCLEOTIDE SEQUENCE [LARGE SCALE GENOMIC DNA]</scope>
    <source>
        <strain evidence="5 7">M4.6</strain>
    </source>
</reference>
<feature type="domain" description="HTH gntR-type" evidence="4">
    <location>
        <begin position="15"/>
        <end position="82"/>
    </location>
</feature>
<proteinExistence type="predicted"/>
<evidence type="ECO:0000313" key="5">
    <source>
        <dbReference type="EMBL" id="PLR82998.1"/>
    </source>
</evidence>
<dbReference type="EMBL" id="PGVD01000028">
    <property type="protein sequence ID" value="PLR96998.1"/>
    <property type="molecule type" value="Genomic_DNA"/>
</dbReference>
<keyword evidence="2" id="KW-0238">DNA-binding</keyword>
<evidence type="ECO:0000256" key="3">
    <source>
        <dbReference type="ARBA" id="ARBA00023163"/>
    </source>
</evidence>
<keyword evidence="1" id="KW-0805">Transcription regulation</keyword>
<dbReference type="SMART" id="SM00345">
    <property type="entry name" value="HTH_GNTR"/>
    <property type="match status" value="1"/>
</dbReference>
<comment type="caution">
    <text evidence="5">The sequence shown here is derived from an EMBL/GenBank/DDBJ whole genome shotgun (WGS) entry which is preliminary data.</text>
</comment>
<dbReference type="SUPFAM" id="SSF46785">
    <property type="entry name" value="Winged helix' DNA-binding domain"/>
    <property type="match status" value="1"/>
</dbReference>
<dbReference type="Proteomes" id="UP000234951">
    <property type="component" value="Unassembled WGS sequence"/>
</dbReference>
<dbReference type="Pfam" id="PF07729">
    <property type="entry name" value="FCD"/>
    <property type="match status" value="1"/>
</dbReference>
<dbReference type="RefSeq" id="WP_101577413.1">
    <property type="nucleotide sequence ID" value="NZ_PGVA01000024.1"/>
</dbReference>